<feature type="compositionally biased region" description="Basic and acidic residues" evidence="1">
    <location>
        <begin position="21"/>
        <end position="52"/>
    </location>
</feature>
<gene>
    <name evidence="2" type="ORF">ZHAS_00012365</name>
</gene>
<proteinExistence type="predicted"/>
<reference evidence="3" key="2">
    <citation type="submission" date="2020-05" db="UniProtKB">
        <authorList>
            <consortium name="EnsemblMetazoa"/>
        </authorList>
    </citation>
    <scope>IDENTIFICATION</scope>
</reference>
<name>A0A084W2N7_ANOSI</name>
<evidence type="ECO:0000313" key="4">
    <source>
        <dbReference type="Proteomes" id="UP000030765"/>
    </source>
</evidence>
<accession>A0A084W2N7</accession>
<feature type="region of interest" description="Disordered" evidence="1">
    <location>
        <begin position="1"/>
        <end position="52"/>
    </location>
</feature>
<dbReference type="VEuPathDB" id="VectorBase:ASIC012365"/>
<keyword evidence="4" id="KW-1185">Reference proteome</keyword>
<organism evidence="2">
    <name type="scientific">Anopheles sinensis</name>
    <name type="common">Mosquito</name>
    <dbReference type="NCBI Taxonomy" id="74873"/>
    <lineage>
        <taxon>Eukaryota</taxon>
        <taxon>Metazoa</taxon>
        <taxon>Ecdysozoa</taxon>
        <taxon>Arthropoda</taxon>
        <taxon>Hexapoda</taxon>
        <taxon>Insecta</taxon>
        <taxon>Pterygota</taxon>
        <taxon>Neoptera</taxon>
        <taxon>Endopterygota</taxon>
        <taxon>Diptera</taxon>
        <taxon>Nematocera</taxon>
        <taxon>Culicoidea</taxon>
        <taxon>Culicidae</taxon>
        <taxon>Anophelinae</taxon>
        <taxon>Anopheles</taxon>
    </lineage>
</organism>
<dbReference type="Proteomes" id="UP000030765">
    <property type="component" value="Unassembled WGS sequence"/>
</dbReference>
<evidence type="ECO:0000313" key="2">
    <source>
        <dbReference type="EMBL" id="KFB44481.1"/>
    </source>
</evidence>
<protein>
    <submittedName>
        <fullName evidence="2 3">Uncharacterized protein</fullName>
    </submittedName>
</protein>
<feature type="compositionally biased region" description="Polar residues" evidence="1">
    <location>
        <begin position="1"/>
        <end position="11"/>
    </location>
</feature>
<dbReference type="EMBL" id="ATLV01019658">
    <property type="status" value="NOT_ANNOTATED_CDS"/>
    <property type="molecule type" value="Genomic_DNA"/>
</dbReference>
<sequence length="108" mass="11633">MANQAGIQSQEVEPFNIGDPENSHVDEKDSPHTGKKQTDNGKEETDTGKVETDTNAVDVSSIAGLITIVTVNFHQLESLLQVGPELGPKFWINIVLVSISIFCAVSVL</sequence>
<dbReference type="EMBL" id="KE525276">
    <property type="protein sequence ID" value="KFB44481.1"/>
    <property type="molecule type" value="Genomic_DNA"/>
</dbReference>
<evidence type="ECO:0000313" key="3">
    <source>
        <dbReference type="EnsemblMetazoa" id="ASIC012365-PA"/>
    </source>
</evidence>
<evidence type="ECO:0000256" key="1">
    <source>
        <dbReference type="SAM" id="MobiDB-lite"/>
    </source>
</evidence>
<dbReference type="VEuPathDB" id="VectorBase:ASIS016500"/>
<dbReference type="AlphaFoldDB" id="A0A084W2N7"/>
<dbReference type="EnsemblMetazoa" id="ASIC012365-RA">
    <property type="protein sequence ID" value="ASIC012365-PA"/>
    <property type="gene ID" value="ASIC012365"/>
</dbReference>
<reference evidence="2 4" key="1">
    <citation type="journal article" date="2014" name="BMC Genomics">
        <title>Genome sequence of Anopheles sinensis provides insight into genetics basis of mosquito competence for malaria parasites.</title>
        <authorList>
            <person name="Zhou D."/>
            <person name="Zhang D."/>
            <person name="Ding G."/>
            <person name="Shi L."/>
            <person name="Hou Q."/>
            <person name="Ye Y."/>
            <person name="Xu Y."/>
            <person name="Zhou H."/>
            <person name="Xiong C."/>
            <person name="Li S."/>
            <person name="Yu J."/>
            <person name="Hong S."/>
            <person name="Yu X."/>
            <person name="Zou P."/>
            <person name="Chen C."/>
            <person name="Chang X."/>
            <person name="Wang W."/>
            <person name="Lv Y."/>
            <person name="Sun Y."/>
            <person name="Ma L."/>
            <person name="Shen B."/>
            <person name="Zhu C."/>
        </authorList>
    </citation>
    <scope>NUCLEOTIDE SEQUENCE [LARGE SCALE GENOMIC DNA]</scope>
</reference>